<dbReference type="RefSeq" id="WP_158946259.1">
    <property type="nucleotide sequence ID" value="NZ_CP046400.1"/>
</dbReference>
<evidence type="ECO:0000313" key="1">
    <source>
        <dbReference type="EMBL" id="QGY39047.1"/>
    </source>
</evidence>
<accession>A0A6I6JG74</accession>
<reference evidence="1 2" key="1">
    <citation type="submission" date="2019-11" db="EMBL/GenBank/DDBJ databases">
        <authorList>
            <person name="Zheng R.K."/>
            <person name="Sun C.M."/>
        </authorList>
    </citation>
    <scope>NUCLEOTIDE SEQUENCE [LARGE SCALE GENOMIC DNA]</scope>
    <source>
        <strain evidence="1 2">SRB007</strain>
    </source>
</reference>
<keyword evidence="2" id="KW-1185">Reference proteome</keyword>
<sequence length="164" mass="18383">MAKDFRELLVEASRHDVFGRFFKELQVGLKVVISFQASTTHACEPAETLDDPYAYKKWEVALRQINKPISVPKVGAWTYLKNNVWAKKFDLPEFQNCMIGDYLTVAEAQQCFEDVIAYAMTNNQLESEDDVTVVEPDENLKRKGGCGGCAGAKRTAKPKAAEAE</sequence>
<dbReference type="EMBL" id="CP046400">
    <property type="protein sequence ID" value="QGY39047.1"/>
    <property type="molecule type" value="Genomic_DNA"/>
</dbReference>
<gene>
    <name evidence="1" type="ORF">GM415_02485</name>
</gene>
<protein>
    <submittedName>
        <fullName evidence="1">Uncharacterized protein</fullName>
    </submittedName>
</protein>
<dbReference type="Proteomes" id="UP000428328">
    <property type="component" value="Chromosome"/>
</dbReference>
<proteinExistence type="predicted"/>
<dbReference type="AlphaFoldDB" id="A0A6I6JG74"/>
<organism evidence="1 2">
    <name type="scientific">Pseudodesulfovibrio cashew</name>
    <dbReference type="NCBI Taxonomy" id="2678688"/>
    <lineage>
        <taxon>Bacteria</taxon>
        <taxon>Pseudomonadati</taxon>
        <taxon>Thermodesulfobacteriota</taxon>
        <taxon>Desulfovibrionia</taxon>
        <taxon>Desulfovibrionales</taxon>
        <taxon>Desulfovibrionaceae</taxon>
    </lineage>
</organism>
<evidence type="ECO:0000313" key="2">
    <source>
        <dbReference type="Proteomes" id="UP000428328"/>
    </source>
</evidence>
<dbReference type="KEGG" id="psel:GM415_02485"/>
<name>A0A6I6JG74_9BACT</name>